<accession>A0A9X2Z2A4</accession>
<dbReference type="AlphaFoldDB" id="A0A9X2Z2A4"/>
<keyword evidence="2" id="KW-1185">Reference proteome</keyword>
<reference evidence="1" key="2">
    <citation type="journal article" date="2022" name="BMC Genomics">
        <title>Comparative genome analysis of mycobacteria focusing on tRNA and non-coding RNA.</title>
        <authorList>
            <person name="Behra P.R.K."/>
            <person name="Pettersson B.M.F."/>
            <person name="Ramesh M."/>
            <person name="Das S."/>
            <person name="Dasgupta S."/>
            <person name="Kirsebom L.A."/>
        </authorList>
    </citation>
    <scope>NUCLEOTIDE SEQUENCE</scope>
    <source>
        <strain evidence="1">DSM 44838</strain>
    </source>
</reference>
<evidence type="ECO:0000313" key="1">
    <source>
        <dbReference type="EMBL" id="MCV7421560.1"/>
    </source>
</evidence>
<reference evidence="1" key="1">
    <citation type="submission" date="2020-07" db="EMBL/GenBank/DDBJ databases">
        <authorList>
            <person name="Pettersson B.M.F."/>
            <person name="Behra P.R.K."/>
            <person name="Ramesh M."/>
            <person name="Das S."/>
            <person name="Dasgupta S."/>
            <person name="Kirsebom L.A."/>
        </authorList>
    </citation>
    <scope>NUCLEOTIDE SEQUENCE</scope>
    <source>
        <strain evidence="1">DSM 44838</strain>
    </source>
</reference>
<protein>
    <submittedName>
        <fullName evidence="1">Uncharacterized protein</fullName>
    </submittedName>
</protein>
<gene>
    <name evidence="1" type="ORF">H7K45_13520</name>
</gene>
<proteinExistence type="predicted"/>
<dbReference type="EMBL" id="JACKVK010000008">
    <property type="protein sequence ID" value="MCV7421560.1"/>
    <property type="molecule type" value="Genomic_DNA"/>
</dbReference>
<organism evidence="1 2">
    <name type="scientific">Mycobacterium yunnanensis</name>
    <dbReference type="NCBI Taxonomy" id="368477"/>
    <lineage>
        <taxon>Bacteria</taxon>
        <taxon>Bacillati</taxon>
        <taxon>Actinomycetota</taxon>
        <taxon>Actinomycetes</taxon>
        <taxon>Mycobacteriales</taxon>
        <taxon>Mycobacteriaceae</taxon>
        <taxon>Mycobacterium</taxon>
    </lineage>
</organism>
<dbReference type="Proteomes" id="UP001141629">
    <property type="component" value="Unassembled WGS sequence"/>
</dbReference>
<sequence length="73" mass="7185">MATTLCAGLATTAAAGATGVVARDSTARADADADTDAGVSVVEGFDTCDRTDVVVAAEDVDVWSFCVVVGCGL</sequence>
<evidence type="ECO:0000313" key="2">
    <source>
        <dbReference type="Proteomes" id="UP001141629"/>
    </source>
</evidence>
<dbReference type="RefSeq" id="WP_263996335.1">
    <property type="nucleotide sequence ID" value="NZ_JACKVK010000008.1"/>
</dbReference>
<comment type="caution">
    <text evidence="1">The sequence shown here is derived from an EMBL/GenBank/DDBJ whole genome shotgun (WGS) entry which is preliminary data.</text>
</comment>
<name>A0A9X2Z2A4_9MYCO</name>